<keyword evidence="7" id="KW-1185">Reference proteome</keyword>
<dbReference type="PANTHER" id="PTHR38776">
    <property type="entry name" value="MLTA-INTERACTING PROTEIN-RELATED"/>
    <property type="match status" value="1"/>
</dbReference>
<organism evidence="6 7">
    <name type="scientific">Bowmanella yangjiangensis</name>
    <dbReference type="NCBI Taxonomy" id="2811230"/>
    <lineage>
        <taxon>Bacteria</taxon>
        <taxon>Pseudomonadati</taxon>
        <taxon>Pseudomonadota</taxon>
        <taxon>Gammaproteobacteria</taxon>
        <taxon>Alteromonadales</taxon>
        <taxon>Alteromonadaceae</taxon>
        <taxon>Bowmanella</taxon>
    </lineage>
</organism>
<comment type="subcellular location">
    <subcellularLocation>
        <location evidence="1">Cell outer membrane</location>
    </subcellularLocation>
</comment>
<dbReference type="Proteomes" id="UP000663992">
    <property type="component" value="Unassembled WGS sequence"/>
</dbReference>
<evidence type="ECO:0000256" key="3">
    <source>
        <dbReference type="ARBA" id="ARBA00022729"/>
    </source>
</evidence>
<dbReference type="RefSeq" id="WP_206593247.1">
    <property type="nucleotide sequence ID" value="NZ_JAFKCS010000004.1"/>
</dbReference>
<gene>
    <name evidence="6" type="ORF">J0A65_06060</name>
</gene>
<keyword evidence="3" id="KW-0732">Signal</keyword>
<reference evidence="6 7" key="1">
    <citation type="submission" date="2021-03" db="EMBL/GenBank/DDBJ databases">
        <title>novel species isolated from a fishpond in China.</title>
        <authorList>
            <person name="Lu H."/>
            <person name="Cai Z."/>
        </authorList>
    </citation>
    <scope>NUCLEOTIDE SEQUENCE [LARGE SCALE GENOMIC DNA]</scope>
    <source>
        <strain evidence="6 7">Y57</strain>
    </source>
</reference>
<name>A0ABS3CS13_9ALTE</name>
<evidence type="ECO:0000313" key="7">
    <source>
        <dbReference type="Proteomes" id="UP000663992"/>
    </source>
</evidence>
<proteinExistence type="inferred from homology"/>
<dbReference type="Pfam" id="PF06629">
    <property type="entry name" value="MipA"/>
    <property type="match status" value="1"/>
</dbReference>
<sequence length="267" mass="30527">MLACLALPVLAEEQPKEPSDWSWQISLGLSAWDEKSLLKGSPGNSELPVLPTLQIDVSYKDFFVETPSRRLTSLSNYALWGYHIYQDEHWQIDAINGSYMPILSETGYSQHGLEVIEELRGIEERDSDGSLGIRIQRFDANRHYSIEIARDFSGSYNDFLLQAYYNYIIQARNWDIQLTLGLNLYSRDLVDYYFGIRPSEATSTRPVYQGKAAYRLHFGVSSLYPINEKWLLELGFGVSQYSRGVSDSPIVASDMETLGMVNVRYVF</sequence>
<comment type="similarity">
    <text evidence="2">Belongs to the MipA/OmpV family.</text>
</comment>
<comment type="caution">
    <text evidence="6">The sequence shown here is derived from an EMBL/GenBank/DDBJ whole genome shotgun (WGS) entry which is preliminary data.</text>
</comment>
<dbReference type="EMBL" id="JAFKCS010000004">
    <property type="protein sequence ID" value="MBN7819420.1"/>
    <property type="molecule type" value="Genomic_DNA"/>
</dbReference>
<keyword evidence="4" id="KW-0472">Membrane</keyword>
<keyword evidence="5" id="KW-0998">Cell outer membrane</keyword>
<evidence type="ECO:0000256" key="2">
    <source>
        <dbReference type="ARBA" id="ARBA00005722"/>
    </source>
</evidence>
<evidence type="ECO:0000256" key="5">
    <source>
        <dbReference type="ARBA" id="ARBA00023237"/>
    </source>
</evidence>
<evidence type="ECO:0000256" key="1">
    <source>
        <dbReference type="ARBA" id="ARBA00004442"/>
    </source>
</evidence>
<dbReference type="InterPro" id="IPR010583">
    <property type="entry name" value="MipA"/>
</dbReference>
<dbReference type="PANTHER" id="PTHR38776:SF1">
    <property type="entry name" value="MLTA-INTERACTING PROTEIN-RELATED"/>
    <property type="match status" value="1"/>
</dbReference>
<evidence type="ECO:0000313" key="6">
    <source>
        <dbReference type="EMBL" id="MBN7819420.1"/>
    </source>
</evidence>
<protein>
    <submittedName>
        <fullName evidence="6">MipA/OmpV family protein</fullName>
    </submittedName>
</protein>
<evidence type="ECO:0000256" key="4">
    <source>
        <dbReference type="ARBA" id="ARBA00023136"/>
    </source>
</evidence>
<accession>A0ABS3CS13</accession>